<dbReference type="InterPro" id="IPR036880">
    <property type="entry name" value="Kunitz_BPTI_sf"/>
</dbReference>
<feature type="chain" id="PRO_5001521538" evidence="1">
    <location>
        <begin position="23"/>
        <end position="89"/>
    </location>
</feature>
<dbReference type="InterPro" id="IPR002223">
    <property type="entry name" value="Kunitz_BPTI"/>
</dbReference>
<reference evidence="3" key="1">
    <citation type="submission" date="2014-03" db="EMBL/GenBank/DDBJ databases">
        <title>The sialotranscriptome of Amblyomma triste, Amblyomma parvum and Amblyomma cajennense ticks, uncovered by 454-based RNA-seq.</title>
        <authorList>
            <person name="Garcia G.R."/>
            <person name="Gardinassi L.G."/>
            <person name="Ribeiro J.M."/>
            <person name="Anatrielo E."/>
            <person name="Ferreira B.R."/>
            <person name="Moreira H.N."/>
            <person name="Mafra C."/>
            <person name="Olegario M.M."/>
            <person name="Szabo P.J."/>
            <person name="Miranda-Santos I.K."/>
            <person name="Maruyama S.R."/>
        </authorList>
    </citation>
    <scope>NUCLEOTIDE SEQUENCE</scope>
    <source>
        <strain evidence="3">Araguapaz</strain>
        <tissue evidence="3">Salivary glands</tissue>
    </source>
</reference>
<sequence length="89" mass="9900">MFLYLLALNLFVAAWDHPVTLAEDTGIDYRCASILTVDSIGECEGEVGDIRWIYNNNNKICFSYKSCKGGNPLPDFDSENECLTTCSGH</sequence>
<dbReference type="Gene3D" id="4.10.410.10">
    <property type="entry name" value="Pancreatic trypsin inhibitor Kunitz domain"/>
    <property type="match status" value="1"/>
</dbReference>
<name>A0A023G250_AMBPA</name>
<dbReference type="EMBL" id="GBBL01000217">
    <property type="protein sequence ID" value="JAC27103.1"/>
    <property type="molecule type" value="mRNA"/>
</dbReference>
<feature type="signal peptide" evidence="1">
    <location>
        <begin position="1"/>
        <end position="22"/>
    </location>
</feature>
<dbReference type="AlphaFoldDB" id="A0A023G250"/>
<proteinExistence type="evidence at transcript level"/>
<evidence type="ECO:0000259" key="2">
    <source>
        <dbReference type="PROSITE" id="PS50279"/>
    </source>
</evidence>
<dbReference type="PROSITE" id="PS50279">
    <property type="entry name" value="BPTI_KUNITZ_2"/>
    <property type="match status" value="1"/>
</dbReference>
<dbReference type="SUPFAM" id="SSF57362">
    <property type="entry name" value="BPTI-like"/>
    <property type="match status" value="1"/>
</dbReference>
<feature type="domain" description="BPTI/Kunitz inhibitor" evidence="2">
    <location>
        <begin position="31"/>
        <end position="86"/>
    </location>
</feature>
<dbReference type="Pfam" id="PF00014">
    <property type="entry name" value="Kunitz_BPTI"/>
    <property type="match status" value="1"/>
</dbReference>
<evidence type="ECO:0000256" key="1">
    <source>
        <dbReference type="SAM" id="SignalP"/>
    </source>
</evidence>
<keyword evidence="1" id="KW-0732">Signal</keyword>
<dbReference type="GO" id="GO:0004867">
    <property type="term" value="F:serine-type endopeptidase inhibitor activity"/>
    <property type="evidence" value="ECO:0007669"/>
    <property type="project" value="InterPro"/>
</dbReference>
<organism evidence="3">
    <name type="scientific">Amblyomma parvum</name>
    <name type="common">South American tick</name>
    <dbReference type="NCBI Taxonomy" id="251391"/>
    <lineage>
        <taxon>Eukaryota</taxon>
        <taxon>Metazoa</taxon>
        <taxon>Ecdysozoa</taxon>
        <taxon>Arthropoda</taxon>
        <taxon>Chelicerata</taxon>
        <taxon>Arachnida</taxon>
        <taxon>Acari</taxon>
        <taxon>Parasitiformes</taxon>
        <taxon>Ixodida</taxon>
        <taxon>Ixodoidea</taxon>
        <taxon>Ixodidae</taxon>
        <taxon>Amblyomminae</taxon>
        <taxon>Amblyomma</taxon>
    </lineage>
</organism>
<evidence type="ECO:0000313" key="3">
    <source>
        <dbReference type="EMBL" id="JAC27103.1"/>
    </source>
</evidence>
<accession>A0A023G250</accession>
<protein>
    <submittedName>
        <fullName evidence="3">Putative monolaris</fullName>
    </submittedName>
</protein>